<dbReference type="Gene3D" id="1.10.286.10">
    <property type="match status" value="2"/>
</dbReference>
<dbReference type="Pfam" id="PF01227">
    <property type="entry name" value="GTP_cyclohydroI"/>
    <property type="match status" value="2"/>
</dbReference>
<keyword evidence="5" id="KW-0378">Hydrolase</keyword>
<dbReference type="EC" id="3.5.4.16" evidence="3"/>
<feature type="domain" description="GTP cyclohydrolase I" evidence="7">
    <location>
        <begin position="264"/>
        <end position="444"/>
    </location>
</feature>
<dbReference type="AlphaFoldDB" id="A0ABC8KDA1"/>
<dbReference type="InterPro" id="IPR043133">
    <property type="entry name" value="GTP-CH-I_C/QueF"/>
</dbReference>
<evidence type="ECO:0000313" key="9">
    <source>
        <dbReference type="Proteomes" id="UP001642260"/>
    </source>
</evidence>
<dbReference type="SUPFAM" id="SSF55620">
    <property type="entry name" value="Tetrahydrobiopterin biosynthesis enzymes-like"/>
    <property type="match status" value="2"/>
</dbReference>
<gene>
    <name evidence="8" type="ORF">ERUC_LOCUS22171</name>
</gene>
<dbReference type="GO" id="GO:0003934">
    <property type="term" value="F:GTP cyclohydrolase I activity"/>
    <property type="evidence" value="ECO:0007669"/>
    <property type="project" value="UniProtKB-EC"/>
</dbReference>
<dbReference type="EMBL" id="CAKOAT010217376">
    <property type="protein sequence ID" value="CAH8356416.1"/>
    <property type="molecule type" value="Genomic_DNA"/>
</dbReference>
<comment type="pathway">
    <text evidence="1">Cofactor biosynthesis; 7,8-dihydroneopterin triphosphate biosynthesis; 7,8-dihydroneopterin triphosphate from GTP: step 1/1.</text>
</comment>
<evidence type="ECO:0000256" key="3">
    <source>
        <dbReference type="ARBA" id="ARBA00012715"/>
    </source>
</evidence>
<dbReference type="PANTHER" id="PTHR11109">
    <property type="entry name" value="GTP CYCLOHYDROLASE I"/>
    <property type="match status" value="1"/>
</dbReference>
<dbReference type="FunFam" id="3.30.1130.10:FF:000007">
    <property type="entry name" value="GTP cyclohydrolase 1"/>
    <property type="match status" value="1"/>
</dbReference>
<name>A0ABC8KDA1_ERUVS</name>
<evidence type="ECO:0000256" key="5">
    <source>
        <dbReference type="ARBA" id="ARBA00022801"/>
    </source>
</evidence>
<dbReference type="GO" id="GO:0042559">
    <property type="term" value="P:pteridine-containing compound biosynthetic process"/>
    <property type="evidence" value="ECO:0007669"/>
    <property type="project" value="UniProtKB-ARBA"/>
</dbReference>
<proteinExistence type="inferred from homology"/>
<dbReference type="InterPro" id="IPR001474">
    <property type="entry name" value="GTP_CycHdrlase_I"/>
</dbReference>
<feature type="domain" description="GTP cyclohydrolase I" evidence="7">
    <location>
        <begin position="36"/>
        <end position="188"/>
    </location>
</feature>
<dbReference type="InterPro" id="IPR043134">
    <property type="entry name" value="GTP-CH-I_N"/>
</dbReference>
<dbReference type="Gene3D" id="3.30.1130.10">
    <property type="match status" value="2"/>
</dbReference>
<evidence type="ECO:0000256" key="4">
    <source>
        <dbReference type="ARBA" id="ARBA00017272"/>
    </source>
</evidence>
<dbReference type="Proteomes" id="UP001642260">
    <property type="component" value="Unassembled WGS sequence"/>
</dbReference>
<keyword evidence="9" id="KW-1185">Reference proteome</keyword>
<dbReference type="InterPro" id="IPR020602">
    <property type="entry name" value="GTP_CycHdrlase_I_dom"/>
</dbReference>
<accession>A0ABC8KDA1</accession>
<dbReference type="PANTHER" id="PTHR11109:SF7">
    <property type="entry name" value="GTP CYCLOHYDROLASE 1"/>
    <property type="match status" value="1"/>
</dbReference>
<sequence length="450" mass="49813">MGSLDEGAPLNLDLEIGLKNGSFELPFEHQPETLAIQDAVKLLLQCLHEDVNREGIKKTPFRVAKALREGTRGYKLKVKEYVQSALFPEAGLDEGVGQAGGVGGLVVVRDLDHYSYCESCLLPFHVRCHIGYVPSEQRVLGLSKFSRVADVFAKRLQEPQRLADEICSALQHWVKPSGVAVVLQCSHIHFPSLDFDSSSHDGFVKLMVSSGSGVFEDERSSLWGEFLSFLKFRGVKTQANGSVKEWCPSVKSKLLLEEDQEMVSAVVTILKSLGEDPSRKELIATPSRFLKWMMNFQNVNLEMKLNGFSSVKANGEIREKKLHCELNLQFWSMCEHHLLPFYGVVHVGYYCTEGSNSNAIASSLVKSIVHFYGFKLQVQERMTRQIAEKLSPLVGGDVIVVAEAGHTCMISRGIEKFGSSTATIAVLGQFCNDSPARAAFLDKVHTTSAL</sequence>
<comment type="caution">
    <text evidence="8">The sequence shown here is derived from an EMBL/GenBank/DDBJ whole genome shotgun (WGS) entry which is preliminary data.</text>
</comment>
<evidence type="ECO:0000256" key="6">
    <source>
        <dbReference type="ARBA" id="ARBA00030854"/>
    </source>
</evidence>
<evidence type="ECO:0000313" key="8">
    <source>
        <dbReference type="EMBL" id="CAH8356416.1"/>
    </source>
</evidence>
<evidence type="ECO:0000256" key="1">
    <source>
        <dbReference type="ARBA" id="ARBA00005080"/>
    </source>
</evidence>
<evidence type="ECO:0000256" key="2">
    <source>
        <dbReference type="ARBA" id="ARBA00008085"/>
    </source>
</evidence>
<protein>
    <recommendedName>
        <fullName evidence="4">GTP cyclohydrolase 1</fullName>
        <ecNumber evidence="3">3.5.4.16</ecNumber>
    </recommendedName>
    <alternativeName>
        <fullName evidence="6">GTP cyclohydrolase I</fullName>
    </alternativeName>
</protein>
<comment type="similarity">
    <text evidence="2">Belongs to the GTP cyclohydrolase I family.</text>
</comment>
<reference evidence="8 9" key="1">
    <citation type="submission" date="2022-03" db="EMBL/GenBank/DDBJ databases">
        <authorList>
            <person name="Macdonald S."/>
            <person name="Ahmed S."/>
            <person name="Newling K."/>
        </authorList>
    </citation>
    <scope>NUCLEOTIDE SEQUENCE [LARGE SCALE GENOMIC DNA]</scope>
</reference>
<evidence type="ECO:0000259" key="7">
    <source>
        <dbReference type="Pfam" id="PF01227"/>
    </source>
</evidence>
<organism evidence="8 9">
    <name type="scientific">Eruca vesicaria subsp. sativa</name>
    <name type="common">Garden rocket</name>
    <name type="synonym">Eruca sativa</name>
    <dbReference type="NCBI Taxonomy" id="29727"/>
    <lineage>
        <taxon>Eukaryota</taxon>
        <taxon>Viridiplantae</taxon>
        <taxon>Streptophyta</taxon>
        <taxon>Embryophyta</taxon>
        <taxon>Tracheophyta</taxon>
        <taxon>Spermatophyta</taxon>
        <taxon>Magnoliopsida</taxon>
        <taxon>eudicotyledons</taxon>
        <taxon>Gunneridae</taxon>
        <taxon>Pentapetalae</taxon>
        <taxon>rosids</taxon>
        <taxon>malvids</taxon>
        <taxon>Brassicales</taxon>
        <taxon>Brassicaceae</taxon>
        <taxon>Brassiceae</taxon>
        <taxon>Eruca</taxon>
    </lineage>
</organism>